<dbReference type="EMBL" id="BSXG01000220">
    <property type="protein sequence ID" value="GME32375.1"/>
    <property type="molecule type" value="Genomic_DNA"/>
</dbReference>
<evidence type="ECO:0000313" key="1">
    <source>
        <dbReference type="EMBL" id="GME32375.1"/>
    </source>
</evidence>
<dbReference type="Proteomes" id="UP001165186">
    <property type="component" value="Unassembled WGS sequence"/>
</dbReference>
<proteinExistence type="predicted"/>
<organism evidence="1 2">
    <name type="scientific">Neofusicoccum parvum</name>
    <dbReference type="NCBI Taxonomy" id="310453"/>
    <lineage>
        <taxon>Eukaryota</taxon>
        <taxon>Fungi</taxon>
        <taxon>Dikarya</taxon>
        <taxon>Ascomycota</taxon>
        <taxon>Pezizomycotina</taxon>
        <taxon>Dothideomycetes</taxon>
        <taxon>Dothideomycetes incertae sedis</taxon>
        <taxon>Botryosphaeriales</taxon>
        <taxon>Botryosphaeriaceae</taxon>
        <taxon>Neofusicoccum</taxon>
    </lineage>
</organism>
<gene>
    <name evidence="1" type="primary">g3905</name>
    <name evidence="1" type="ORF">NpPPO83_00003905</name>
</gene>
<name>A0ACB5SA56_9PEZI</name>
<sequence>MQLRAQNVGIKAIEIYFPNQCVDQAELETHMGVPSGKFTIGLGQMQMAFCDDREDTYSLALTAVSSLLRKYSVDPRSIGRLEVGTESPLDKSKSCKTVLMQLFEPHGNTNIEGCDTFNACYGGTNALFNTINWLESSSWDGRDAIVVAGDIALYDQPAAKPTGGAGCVAMLVGPNAPLIFDTGLRGSHFKHTYDFYKADFKSEYPLIDGQYSIQCYTQAIDACYKHYHSRKDAMKTMLNGSWKDLGLAEGEVELPLDYFDYMVFHAPTCKLVEKSFARLMYNDFVENPDHPFFASVPAELRGLLPKETLTNKTVEKTFVALAKKRFAARVSSGLTVPAMCGNTYTASVYGSLISLMTNVGSDDLQGKRIGLFSYGSGLASSLFSLTVRGNVSNMIGKLDLLSRLKQRHIVSPEGYDEACKIRESAYQRKDYAPVSGTASEKNKRMASTKASHRPQFDPDYEKIMAVIPPFLEVPTKDAIPKMRQLVEARQAPVLAKLTSDTSLHYQERTITGPRGEITLSILSPATTTRAAGAQRTDLPCVLFLHGGGMISGSRLAGLDMFAPWVAAANSDKCAPVVVSVEYRLAPEHPHPTPVDDCYAALRWVTSTAGGAGEIGIDPSRVVLAGASAGGGLATAAALMARDQQAAPGPRPRGLLLVYPMLDDRSSRITATASARQFATGGVWSGASNELGWASLLGDEHAENVSIYAAPGRATAADLAGLPPVYMDVGSADVFRDEDVAFAARLWESGARAELHVWPGAPHAFDGLVPGATASRAAFAARWAWFSRLVAEEARD</sequence>
<accession>A0ACB5SA56</accession>
<evidence type="ECO:0000313" key="2">
    <source>
        <dbReference type="Proteomes" id="UP001165186"/>
    </source>
</evidence>
<comment type="caution">
    <text evidence="1">The sequence shown here is derived from an EMBL/GenBank/DDBJ whole genome shotgun (WGS) entry which is preliminary data.</text>
</comment>
<reference evidence="1" key="1">
    <citation type="submission" date="2024-09" db="EMBL/GenBank/DDBJ databases">
        <title>Draft Genome Sequences of Neofusicoccum parvum.</title>
        <authorList>
            <person name="Ashida A."/>
            <person name="Camagna M."/>
            <person name="Tanaka A."/>
            <person name="Takemoto D."/>
        </authorList>
    </citation>
    <scope>NUCLEOTIDE SEQUENCE</scope>
    <source>
        <strain evidence="1">PPO83</strain>
    </source>
</reference>
<keyword evidence="2" id="KW-1185">Reference proteome</keyword>
<protein>
    <submittedName>
        <fullName evidence="1">Hydroxymethylglutaryl-synthase</fullName>
    </submittedName>
</protein>